<dbReference type="Pfam" id="PF22124">
    <property type="entry name" value="Glyco_hydro_95_cat"/>
    <property type="match status" value="1"/>
</dbReference>
<keyword evidence="3" id="KW-1185">Reference proteome</keyword>
<sequence>MYSLDQMNEFVEHKIREEEWDVRKAVFVSPSMNLPTNYMPDSPLLGNGDVGVTIGGNPEEQIFYMGKNDFWAQPSLGETEEQRRDRLLNEDGRRTGAHIMTVGQITLQIPKLAGAEYLQEQDILNAEVRGTFKKDGLTLRMRSWVCAEKNVLVTELFSDGYAIDLRVILHAGAKGEYEVYNYKNGSDEDLIWFKYAANSANLPETRRVAAVTRIVGGEEVRYKWCFDNAEAYCTVSPGTNVYVVTALTSNLDDLDYLEAAKETARLSDRDMIIQLQEVHKGWWSDYWKKSYVEINDPLLDKFYYASYYIIGSCTRSGKVQPGILGSWVTNDRPLYSGGYTMNYNYEAPYWGLYSGNRIAIAESYCDPLLDILPLGKWYAQQKLNCRGIYLPVQLGPWGMTCTTYFHGQKSNAAYGAVNLIMHFYHTYDLDYGRKIYPYLLETGNFWEDYLQFEEGRYVIYDDSIHELSNDRMNPILSLGFVRMIFKSLLELSQELGIDSDRHAKWHHILEHLSPYPVFQKNDKTLFRLTEEGMAWNNRGALAIQHIYPAGVLGLDSTPELLNIALDTLEELNRWSDYNAFTTYYPAAVRVGYNPRIILHHLRQACEEKSLPNLVIQHGGGGIEDASTVPNTIHEMFMQSHEGVLRLFPVWPKEEPAKFGRLRAVGAFLVSSEYKDGEVQYVIIESEKGRDCQIQNPWPGQAVSVYRNGILTEEHNGTRFNLNTKVNEKIMLVPANR</sequence>
<comment type="caution">
    <text evidence="2">The sequence shown here is derived from an EMBL/GenBank/DDBJ whole genome shotgun (WGS) entry which is preliminary data.</text>
</comment>
<dbReference type="AlphaFoldDB" id="A0A1C1A3N5"/>
<dbReference type="InterPro" id="IPR008928">
    <property type="entry name" value="6-hairpin_glycosidase_sf"/>
</dbReference>
<dbReference type="RefSeq" id="WP_065852082.1">
    <property type="nucleotide sequence ID" value="NZ_LYPC01000014.1"/>
</dbReference>
<dbReference type="Gene3D" id="1.50.10.10">
    <property type="match status" value="1"/>
</dbReference>
<name>A0A1C1A3N5_9BACL</name>
<evidence type="ECO:0000313" key="3">
    <source>
        <dbReference type="Proteomes" id="UP000093309"/>
    </source>
</evidence>
<evidence type="ECO:0000313" key="2">
    <source>
        <dbReference type="EMBL" id="OCT15171.1"/>
    </source>
</evidence>
<dbReference type="InterPro" id="IPR012341">
    <property type="entry name" value="6hp_glycosidase-like_sf"/>
</dbReference>
<reference evidence="3" key="1">
    <citation type="submission" date="2016-05" db="EMBL/GenBank/DDBJ databases">
        <title>Paenibacillus oryzae. sp. nov., isolated from the rice root.</title>
        <authorList>
            <person name="Zhang J."/>
            <person name="Zhang X."/>
        </authorList>
    </citation>
    <scope>NUCLEOTIDE SEQUENCE [LARGE SCALE GENOMIC DNA]</scope>
    <source>
        <strain evidence="3">KCTC13222</strain>
    </source>
</reference>
<dbReference type="PANTHER" id="PTHR31084">
    <property type="entry name" value="ALPHA-L-FUCOSIDASE 2"/>
    <property type="match status" value="1"/>
</dbReference>
<feature type="domain" description="Glycosyl hydrolase family 95 catalytic" evidence="1">
    <location>
        <begin position="295"/>
        <end position="570"/>
    </location>
</feature>
<dbReference type="STRING" id="512399.A8709_13790"/>
<dbReference type="InterPro" id="IPR054363">
    <property type="entry name" value="GH95_cat"/>
</dbReference>
<dbReference type="Proteomes" id="UP000093309">
    <property type="component" value="Unassembled WGS sequence"/>
</dbReference>
<dbReference type="GO" id="GO:0005975">
    <property type="term" value="P:carbohydrate metabolic process"/>
    <property type="evidence" value="ECO:0007669"/>
    <property type="project" value="InterPro"/>
</dbReference>
<accession>A0A1C1A3N5</accession>
<dbReference type="PANTHER" id="PTHR31084:SF0">
    <property type="entry name" value="ALPHA-L-FUCOSIDASE 2"/>
    <property type="match status" value="1"/>
</dbReference>
<dbReference type="EMBL" id="LYPC01000014">
    <property type="protein sequence ID" value="OCT15171.1"/>
    <property type="molecule type" value="Genomic_DNA"/>
</dbReference>
<organism evidence="2 3">
    <name type="scientific">Paenibacillus pectinilyticus</name>
    <dbReference type="NCBI Taxonomy" id="512399"/>
    <lineage>
        <taxon>Bacteria</taxon>
        <taxon>Bacillati</taxon>
        <taxon>Bacillota</taxon>
        <taxon>Bacilli</taxon>
        <taxon>Bacillales</taxon>
        <taxon>Paenibacillaceae</taxon>
        <taxon>Paenibacillus</taxon>
    </lineage>
</organism>
<gene>
    <name evidence="2" type="ORF">A8709_13790</name>
</gene>
<dbReference type="GO" id="GO:0004560">
    <property type="term" value="F:alpha-L-fucosidase activity"/>
    <property type="evidence" value="ECO:0007669"/>
    <property type="project" value="TreeGrafter"/>
</dbReference>
<proteinExistence type="predicted"/>
<protein>
    <recommendedName>
        <fullName evidence="1">Glycosyl hydrolase family 95 catalytic domain-containing protein</fullName>
    </recommendedName>
</protein>
<dbReference type="SUPFAM" id="SSF48208">
    <property type="entry name" value="Six-hairpin glycosidases"/>
    <property type="match status" value="1"/>
</dbReference>
<dbReference type="OrthoDB" id="9768507at2"/>
<evidence type="ECO:0000259" key="1">
    <source>
        <dbReference type="Pfam" id="PF22124"/>
    </source>
</evidence>